<evidence type="ECO:0000313" key="1">
    <source>
        <dbReference type="EMBL" id="KAI4368947.1"/>
    </source>
</evidence>
<reference evidence="2" key="1">
    <citation type="journal article" date="2023" name="Front. Plant Sci.">
        <title>Chromosomal-level genome assembly of Melastoma candidum provides insights into trichome evolution.</title>
        <authorList>
            <person name="Zhong Y."/>
            <person name="Wu W."/>
            <person name="Sun C."/>
            <person name="Zou P."/>
            <person name="Liu Y."/>
            <person name="Dai S."/>
            <person name="Zhou R."/>
        </authorList>
    </citation>
    <scope>NUCLEOTIDE SEQUENCE [LARGE SCALE GENOMIC DNA]</scope>
</reference>
<dbReference type="Proteomes" id="UP001057402">
    <property type="component" value="Chromosome 5"/>
</dbReference>
<organism evidence="1 2">
    <name type="scientific">Melastoma candidum</name>
    <dbReference type="NCBI Taxonomy" id="119954"/>
    <lineage>
        <taxon>Eukaryota</taxon>
        <taxon>Viridiplantae</taxon>
        <taxon>Streptophyta</taxon>
        <taxon>Embryophyta</taxon>
        <taxon>Tracheophyta</taxon>
        <taxon>Spermatophyta</taxon>
        <taxon>Magnoliopsida</taxon>
        <taxon>eudicotyledons</taxon>
        <taxon>Gunneridae</taxon>
        <taxon>Pentapetalae</taxon>
        <taxon>rosids</taxon>
        <taxon>malvids</taxon>
        <taxon>Myrtales</taxon>
        <taxon>Melastomataceae</taxon>
        <taxon>Melastomatoideae</taxon>
        <taxon>Melastomateae</taxon>
        <taxon>Melastoma</taxon>
    </lineage>
</organism>
<protein>
    <submittedName>
        <fullName evidence="1">Uncharacterized protein</fullName>
    </submittedName>
</protein>
<evidence type="ECO:0000313" key="2">
    <source>
        <dbReference type="Proteomes" id="UP001057402"/>
    </source>
</evidence>
<accession>A0ACB9QYW4</accession>
<name>A0ACB9QYW4_9MYRT</name>
<comment type="caution">
    <text evidence="1">The sequence shown here is derived from an EMBL/GenBank/DDBJ whole genome shotgun (WGS) entry which is preliminary data.</text>
</comment>
<keyword evidence="2" id="KW-1185">Reference proteome</keyword>
<proteinExistence type="predicted"/>
<sequence>MGGCKLRVAAGSPVGASLDPGETTWEPAFERNLERMKRTPPRQSESFLLFLSDYFLAYLLLRIEKEVGIIKSLSPVSSDATILGTDPHHRARCPTRIESETNSFSIMFYGKLVDLCRGAQDNASNSTLDSFFY</sequence>
<dbReference type="EMBL" id="CM042884">
    <property type="protein sequence ID" value="KAI4368947.1"/>
    <property type="molecule type" value="Genomic_DNA"/>
</dbReference>
<gene>
    <name evidence="1" type="ORF">MLD38_017446</name>
</gene>